<dbReference type="AlphaFoldDB" id="A0AAV7R226"/>
<organism evidence="1 2">
    <name type="scientific">Pleurodeles waltl</name>
    <name type="common">Iberian ribbed newt</name>
    <dbReference type="NCBI Taxonomy" id="8319"/>
    <lineage>
        <taxon>Eukaryota</taxon>
        <taxon>Metazoa</taxon>
        <taxon>Chordata</taxon>
        <taxon>Craniata</taxon>
        <taxon>Vertebrata</taxon>
        <taxon>Euteleostomi</taxon>
        <taxon>Amphibia</taxon>
        <taxon>Batrachia</taxon>
        <taxon>Caudata</taxon>
        <taxon>Salamandroidea</taxon>
        <taxon>Salamandridae</taxon>
        <taxon>Pleurodelinae</taxon>
        <taxon>Pleurodeles</taxon>
    </lineage>
</organism>
<proteinExistence type="predicted"/>
<reference evidence="1" key="1">
    <citation type="journal article" date="2022" name="bioRxiv">
        <title>Sequencing and chromosome-scale assembly of the giantPleurodeles waltlgenome.</title>
        <authorList>
            <person name="Brown T."/>
            <person name="Elewa A."/>
            <person name="Iarovenko S."/>
            <person name="Subramanian E."/>
            <person name="Araus A.J."/>
            <person name="Petzold A."/>
            <person name="Susuki M."/>
            <person name="Suzuki K.-i.T."/>
            <person name="Hayashi T."/>
            <person name="Toyoda A."/>
            <person name="Oliveira C."/>
            <person name="Osipova E."/>
            <person name="Leigh N.D."/>
            <person name="Simon A."/>
            <person name="Yun M.H."/>
        </authorList>
    </citation>
    <scope>NUCLEOTIDE SEQUENCE</scope>
    <source>
        <strain evidence="1">20211129_DDA</strain>
        <tissue evidence="1">Liver</tissue>
    </source>
</reference>
<name>A0AAV7R226_PLEWA</name>
<accession>A0AAV7R226</accession>
<gene>
    <name evidence="1" type="ORF">NDU88_012587</name>
</gene>
<evidence type="ECO:0000313" key="1">
    <source>
        <dbReference type="EMBL" id="KAJ1146310.1"/>
    </source>
</evidence>
<dbReference type="EMBL" id="JANPWB010000010">
    <property type="protein sequence ID" value="KAJ1146310.1"/>
    <property type="molecule type" value="Genomic_DNA"/>
</dbReference>
<dbReference type="Proteomes" id="UP001066276">
    <property type="component" value="Chromosome 6"/>
</dbReference>
<comment type="caution">
    <text evidence="1">The sequence shown here is derived from an EMBL/GenBank/DDBJ whole genome shotgun (WGS) entry which is preliminary data.</text>
</comment>
<protein>
    <submittedName>
        <fullName evidence="1">Uncharacterized protein</fullName>
    </submittedName>
</protein>
<sequence>MSHDKLTVCGEISLPRYNPDGDSILQSCYSALQFVGFASTASLALWYQEQVLNRGQMQRVMVKEVLELQTSKVVQEGHIVGGGGGLADAEVVKSLAVAIQLTATDVATMASSNSFLRLFSACTNLAELIVWMCFCNPVVPKEPGCLILPWEINFM</sequence>
<evidence type="ECO:0000313" key="2">
    <source>
        <dbReference type="Proteomes" id="UP001066276"/>
    </source>
</evidence>
<keyword evidence="2" id="KW-1185">Reference proteome</keyword>